<reference evidence="2" key="1">
    <citation type="submission" date="2014-12" db="EMBL/GenBank/DDBJ databases">
        <title>The draft genome of the Tatumella morbirosei type strain, LMG23360T isolated from pineapple rot.</title>
        <authorList>
            <person name="Smits T.H."/>
            <person name="Palmer M."/>
            <person name="Venter S.N."/>
            <person name="Duffy B."/>
            <person name="Steenkamp E.T."/>
            <person name="Chan W.Y."/>
            <person name="Coutinho T.A."/>
            <person name="Coetzee M.P."/>
            <person name="De Maayer P."/>
        </authorList>
    </citation>
    <scope>NUCLEOTIDE SEQUENCE [LARGE SCALE GENOMIC DNA]</scope>
    <source>
        <strain evidence="2">LMG 23360</strain>
    </source>
</reference>
<accession>A0A095T782</accession>
<dbReference type="EMBL" id="JPKR02000003">
    <property type="protein sequence ID" value="KGD72409.2"/>
    <property type="molecule type" value="Genomic_DNA"/>
</dbReference>
<evidence type="ECO:0000259" key="1">
    <source>
        <dbReference type="Pfam" id="PF08410"/>
    </source>
</evidence>
<gene>
    <name evidence="2" type="ORF">HA49_16970</name>
</gene>
<dbReference type="OrthoDB" id="9809803at2"/>
<keyword evidence="3" id="KW-1185">Reference proteome</keyword>
<proteinExistence type="predicted"/>
<dbReference type="Pfam" id="PF08410">
    <property type="entry name" value="DUF1737"/>
    <property type="match status" value="1"/>
</dbReference>
<dbReference type="STRING" id="642227.HA49_16970"/>
<sequence length="72" mass="8127">MNQKMNDDLPVYRLLTGPDGASFCRRVSEVLNEGYQRYSSPSVTYDPEKKTVSASQAVIRITDSRAFLNLPE</sequence>
<dbReference type="AlphaFoldDB" id="A0A095T782"/>
<dbReference type="RefSeq" id="WP_038022007.1">
    <property type="nucleotide sequence ID" value="NZ_JPKR02000003.1"/>
</dbReference>
<protein>
    <recommendedName>
        <fullName evidence="1">DUF1737 domain-containing protein</fullName>
    </recommendedName>
</protein>
<dbReference type="eggNOG" id="COG5515">
    <property type="taxonomic scope" value="Bacteria"/>
</dbReference>
<comment type="caution">
    <text evidence="2">The sequence shown here is derived from an EMBL/GenBank/DDBJ whole genome shotgun (WGS) entry which is preliminary data.</text>
</comment>
<dbReference type="Proteomes" id="UP000029577">
    <property type="component" value="Unassembled WGS sequence"/>
</dbReference>
<feature type="domain" description="DUF1737" evidence="1">
    <location>
        <begin position="11"/>
        <end position="59"/>
    </location>
</feature>
<organism evidence="2 3">
    <name type="scientific">Tatumella morbirosei</name>
    <dbReference type="NCBI Taxonomy" id="642227"/>
    <lineage>
        <taxon>Bacteria</taxon>
        <taxon>Pseudomonadati</taxon>
        <taxon>Pseudomonadota</taxon>
        <taxon>Gammaproteobacteria</taxon>
        <taxon>Enterobacterales</taxon>
        <taxon>Erwiniaceae</taxon>
        <taxon>Tatumella</taxon>
    </lineage>
</organism>
<evidence type="ECO:0000313" key="3">
    <source>
        <dbReference type="Proteomes" id="UP000029577"/>
    </source>
</evidence>
<name>A0A095T782_9GAMM</name>
<evidence type="ECO:0000313" key="2">
    <source>
        <dbReference type="EMBL" id="KGD72409.2"/>
    </source>
</evidence>
<dbReference type="InterPro" id="IPR013619">
    <property type="entry name" value="DUF1737"/>
</dbReference>